<feature type="compositionally biased region" description="Basic and acidic residues" evidence="1">
    <location>
        <begin position="91"/>
        <end position="111"/>
    </location>
</feature>
<evidence type="ECO:0000256" key="1">
    <source>
        <dbReference type="SAM" id="MobiDB-lite"/>
    </source>
</evidence>
<evidence type="ECO:0000313" key="2">
    <source>
        <dbReference type="EMBL" id="KAF6745123.1"/>
    </source>
</evidence>
<dbReference type="Proteomes" id="UP000521943">
    <property type="component" value="Unassembled WGS sequence"/>
</dbReference>
<dbReference type="AlphaFoldDB" id="A0A8H6HDT3"/>
<name>A0A8H6HDT3_9AGAR</name>
<sequence>MNEHGKEGTVELHSPVRHPILDVEVRDRVKVPKRTPHRHGTVEGEQTTMGSSSSLSFGEPDNSQSELAFQAADPRGPVRVKPGMVGVGAGERIDRRMKPCELRSQIDRQEGGDGDSGMGGVEARKNRKGRKDGRQMKGRRPHPGRRATPSPRDFPQAATDLSPQGSQEAPSVKIHGCGWCGFLVVLSCRIGVQLEWYFRDSA</sequence>
<feature type="compositionally biased region" description="Basic residues" evidence="1">
    <location>
        <begin position="125"/>
        <end position="145"/>
    </location>
</feature>
<proteinExistence type="predicted"/>
<organism evidence="2 3">
    <name type="scientific">Ephemerocybe angulata</name>
    <dbReference type="NCBI Taxonomy" id="980116"/>
    <lineage>
        <taxon>Eukaryota</taxon>
        <taxon>Fungi</taxon>
        <taxon>Dikarya</taxon>
        <taxon>Basidiomycota</taxon>
        <taxon>Agaricomycotina</taxon>
        <taxon>Agaricomycetes</taxon>
        <taxon>Agaricomycetidae</taxon>
        <taxon>Agaricales</taxon>
        <taxon>Agaricineae</taxon>
        <taxon>Psathyrellaceae</taxon>
        <taxon>Ephemerocybe</taxon>
    </lineage>
</organism>
<gene>
    <name evidence="2" type="ORF">DFP72DRAFT_856830</name>
</gene>
<dbReference type="EMBL" id="JACGCI010000110">
    <property type="protein sequence ID" value="KAF6745123.1"/>
    <property type="molecule type" value="Genomic_DNA"/>
</dbReference>
<protein>
    <submittedName>
        <fullName evidence="2">Uncharacterized protein</fullName>
    </submittedName>
</protein>
<accession>A0A8H6HDT3</accession>
<feature type="compositionally biased region" description="Polar residues" evidence="1">
    <location>
        <begin position="44"/>
        <end position="67"/>
    </location>
</feature>
<feature type="compositionally biased region" description="Polar residues" evidence="1">
    <location>
        <begin position="159"/>
        <end position="169"/>
    </location>
</feature>
<evidence type="ECO:0000313" key="3">
    <source>
        <dbReference type="Proteomes" id="UP000521943"/>
    </source>
</evidence>
<comment type="caution">
    <text evidence="2">The sequence shown here is derived from an EMBL/GenBank/DDBJ whole genome shotgun (WGS) entry which is preliminary data.</text>
</comment>
<keyword evidence="3" id="KW-1185">Reference proteome</keyword>
<reference evidence="2 3" key="1">
    <citation type="submission" date="2020-07" db="EMBL/GenBank/DDBJ databases">
        <title>Comparative genomics of pyrophilous fungi reveals a link between fire events and developmental genes.</title>
        <authorList>
            <consortium name="DOE Joint Genome Institute"/>
            <person name="Steindorff A.S."/>
            <person name="Carver A."/>
            <person name="Calhoun S."/>
            <person name="Stillman K."/>
            <person name="Liu H."/>
            <person name="Lipzen A."/>
            <person name="Pangilinan J."/>
            <person name="Labutti K."/>
            <person name="Bruns T.D."/>
            <person name="Grigoriev I.V."/>
        </authorList>
    </citation>
    <scope>NUCLEOTIDE SEQUENCE [LARGE SCALE GENOMIC DNA]</scope>
    <source>
        <strain evidence="2 3">CBS 144469</strain>
    </source>
</reference>
<feature type="region of interest" description="Disordered" evidence="1">
    <location>
        <begin position="32"/>
        <end position="170"/>
    </location>
</feature>